<dbReference type="InterPro" id="IPR044933">
    <property type="entry name" value="DIA_GBD_sf"/>
</dbReference>
<dbReference type="InterPro" id="IPR010473">
    <property type="entry name" value="GTPase-bd"/>
</dbReference>
<evidence type="ECO:0000313" key="6">
    <source>
        <dbReference type="EMBL" id="ORX49374.1"/>
    </source>
</evidence>
<gene>
    <name evidence="6" type="ORF">BCR36DRAFT_291981</name>
</gene>
<dbReference type="GO" id="GO:0032153">
    <property type="term" value="C:cell division site"/>
    <property type="evidence" value="ECO:0007669"/>
    <property type="project" value="UniProtKB-ARBA"/>
</dbReference>
<dbReference type="GO" id="GO:0031267">
    <property type="term" value="F:small GTPase binding"/>
    <property type="evidence" value="ECO:0007669"/>
    <property type="project" value="InterPro"/>
</dbReference>
<dbReference type="PANTHER" id="PTHR47102:SF2">
    <property type="entry name" value="PROTEIN BNI1"/>
    <property type="match status" value="1"/>
</dbReference>
<dbReference type="Proteomes" id="UP000193719">
    <property type="component" value="Unassembled WGS sequence"/>
</dbReference>
<dbReference type="InterPro" id="IPR014768">
    <property type="entry name" value="GBD/FH3_dom"/>
</dbReference>
<comment type="similarity">
    <text evidence="1">Belongs to the formin homology family. Diaphanous subfamily.</text>
</comment>
<dbReference type="InterPro" id="IPR010472">
    <property type="entry name" value="FH3_dom"/>
</dbReference>
<dbReference type="InterPro" id="IPR051661">
    <property type="entry name" value="Actin_filament_regulator"/>
</dbReference>
<evidence type="ECO:0000256" key="4">
    <source>
        <dbReference type="SAM" id="MobiDB-lite"/>
    </source>
</evidence>
<evidence type="ECO:0000256" key="1">
    <source>
        <dbReference type="ARBA" id="ARBA00008214"/>
    </source>
</evidence>
<reference evidence="6 7" key="1">
    <citation type="submission" date="2016-08" db="EMBL/GenBank/DDBJ databases">
        <title>Genomes of anaerobic fungi encode conserved fungal cellulosomes for biomass hydrolysis.</title>
        <authorList>
            <consortium name="DOE Joint Genome Institute"/>
            <person name="Haitjema C.H."/>
            <person name="Gilmore S.P."/>
            <person name="Henske J.K."/>
            <person name="Solomon K.V."/>
            <person name="De Groot R."/>
            <person name="Kuo A."/>
            <person name="Mondo S.J."/>
            <person name="Salamov A.A."/>
            <person name="Labutti K."/>
            <person name="Zhao Z."/>
            <person name="Chiniquy J."/>
            <person name="Barry K."/>
            <person name="Brewer H.M."/>
            <person name="Purvine S.O."/>
            <person name="Wright A.T."/>
            <person name="Boxma B."/>
            <person name="Van Alen T."/>
            <person name="Hackstein J.H."/>
            <person name="Baker S.E."/>
            <person name="Grigoriev I.V."/>
            <person name="O'Malley M.A."/>
        </authorList>
    </citation>
    <scope>NUCLEOTIDE SEQUENCE [LARGE SCALE GENOMIC DNA]</scope>
    <source>
        <strain evidence="7">finn</strain>
    </source>
</reference>
<dbReference type="InterPro" id="IPR011989">
    <property type="entry name" value="ARM-like"/>
</dbReference>
<organism evidence="6 7">
    <name type="scientific">Piromyces finnis</name>
    <dbReference type="NCBI Taxonomy" id="1754191"/>
    <lineage>
        <taxon>Eukaryota</taxon>
        <taxon>Fungi</taxon>
        <taxon>Fungi incertae sedis</taxon>
        <taxon>Chytridiomycota</taxon>
        <taxon>Chytridiomycota incertae sedis</taxon>
        <taxon>Neocallimastigomycetes</taxon>
        <taxon>Neocallimastigales</taxon>
        <taxon>Neocallimastigaceae</taxon>
        <taxon>Piromyces</taxon>
    </lineage>
</organism>
<evidence type="ECO:0000256" key="2">
    <source>
        <dbReference type="ARBA" id="ARBA00023054"/>
    </source>
</evidence>
<dbReference type="GO" id="GO:0003779">
    <property type="term" value="F:actin binding"/>
    <property type="evidence" value="ECO:0007669"/>
    <property type="project" value="InterPro"/>
</dbReference>
<dbReference type="SMART" id="SM01139">
    <property type="entry name" value="Drf_FH3"/>
    <property type="match status" value="1"/>
</dbReference>
<name>A0A1Y1V8Y9_9FUNG</name>
<dbReference type="STRING" id="1754191.A0A1Y1V8Y9"/>
<dbReference type="PROSITE" id="PS51232">
    <property type="entry name" value="GBD_FH3"/>
    <property type="match status" value="1"/>
</dbReference>
<dbReference type="EMBL" id="MCFH01000024">
    <property type="protein sequence ID" value="ORX49374.1"/>
    <property type="molecule type" value="Genomic_DNA"/>
</dbReference>
<accession>A0A1Y1V8Y9</accession>
<dbReference type="GO" id="GO:0015629">
    <property type="term" value="C:actin cytoskeleton"/>
    <property type="evidence" value="ECO:0007669"/>
    <property type="project" value="UniProtKB-ARBA"/>
</dbReference>
<dbReference type="OrthoDB" id="1668162at2759"/>
<dbReference type="InterPro" id="IPR016024">
    <property type="entry name" value="ARM-type_fold"/>
</dbReference>
<feature type="domain" description="GBD/FH3" evidence="5">
    <location>
        <begin position="123"/>
        <end position="499"/>
    </location>
</feature>
<dbReference type="AlphaFoldDB" id="A0A1Y1V8Y9"/>
<evidence type="ECO:0000256" key="3">
    <source>
        <dbReference type="ARBA" id="ARBA00037935"/>
    </source>
</evidence>
<evidence type="ECO:0000259" key="5">
    <source>
        <dbReference type="PROSITE" id="PS51232"/>
    </source>
</evidence>
<dbReference type="SUPFAM" id="SSF48371">
    <property type="entry name" value="ARM repeat"/>
    <property type="match status" value="1"/>
</dbReference>
<dbReference type="Gene3D" id="1.10.238.150">
    <property type="entry name" value="Formin, FH3 diaphanous domain"/>
    <property type="match status" value="1"/>
</dbReference>
<evidence type="ECO:0000313" key="7">
    <source>
        <dbReference type="Proteomes" id="UP000193719"/>
    </source>
</evidence>
<dbReference type="SMART" id="SM01140">
    <property type="entry name" value="Drf_GBD"/>
    <property type="match status" value="1"/>
</dbReference>
<dbReference type="Pfam" id="PF06367">
    <property type="entry name" value="Drf_FH3"/>
    <property type="match status" value="1"/>
</dbReference>
<comment type="similarity">
    <text evidence="3">Belongs to the formin homology family. BNI1 subfamily.</text>
</comment>
<comment type="caution">
    <text evidence="6">The sequence shown here is derived from an EMBL/GenBank/DDBJ whole genome shotgun (WGS) entry which is preliminary data.</text>
</comment>
<feature type="compositionally biased region" description="Low complexity" evidence="4">
    <location>
        <begin position="101"/>
        <end position="113"/>
    </location>
</feature>
<proteinExistence type="inferred from homology"/>
<dbReference type="GO" id="GO:0030036">
    <property type="term" value="P:actin cytoskeleton organization"/>
    <property type="evidence" value="ECO:0007669"/>
    <property type="project" value="InterPro"/>
</dbReference>
<feature type="region of interest" description="Disordered" evidence="4">
    <location>
        <begin position="86"/>
        <end position="113"/>
    </location>
</feature>
<reference evidence="6 7" key="2">
    <citation type="submission" date="2016-08" db="EMBL/GenBank/DDBJ databases">
        <title>Pervasive Adenine N6-methylation of Active Genes in Fungi.</title>
        <authorList>
            <consortium name="DOE Joint Genome Institute"/>
            <person name="Mondo S.J."/>
            <person name="Dannebaum R.O."/>
            <person name="Kuo R.C."/>
            <person name="Labutti K."/>
            <person name="Haridas S."/>
            <person name="Kuo A."/>
            <person name="Salamov A."/>
            <person name="Ahrendt S.R."/>
            <person name="Lipzen A."/>
            <person name="Sullivan W."/>
            <person name="Andreopoulos W.B."/>
            <person name="Clum A."/>
            <person name="Lindquist E."/>
            <person name="Daum C."/>
            <person name="Ramamoorthy G.K."/>
            <person name="Gryganskyi A."/>
            <person name="Culley D."/>
            <person name="Magnuson J.K."/>
            <person name="James T.Y."/>
            <person name="O'Malley M.A."/>
            <person name="Stajich J.E."/>
            <person name="Spatafora J.W."/>
            <person name="Visel A."/>
            <person name="Grigoriev I.V."/>
        </authorList>
    </citation>
    <scope>NUCLEOTIDE SEQUENCE [LARGE SCALE GENOMIC DNA]</scope>
    <source>
        <strain evidence="7">finn</strain>
    </source>
</reference>
<sequence length="518" mass="60392">MGNNESNIYESEYNEILNSRKGRHESFKFDTGKRTFRRKSSTFSVIKVEKTNDYGNIYMANDIDFDKNSHKLRPIYSNLELLKSDDKNSNENLNENQGGASSNNYEGSNNNENLNINKLRNSEGEINHKKINELVETFMDEINLSQDKREAIRNMSDEQKVLMISSQSSTSTSNSDRKEEDDALKYIQKIKLTPTLEVIKHLSVLLRTKPIKWINDFVNNKGLSILLSNLNNIQTERSSYEANIEIEEIYIKCLKCIMNNKVGLLSIIHSKEFLPIISMSLYSSSPKTQAQVLEILSAICFIEGGHQCVLNALTEFSVINNEVFRFEIIFRCLESTLRNANDNATYLTKKELQLACFSFINAIICGIPDENIVFRMHIRYEFITLGIERIISTIEDINDERFSNIKRQILIFKDLAERDEKETYSKFTDSSFDINNPDEIYAVLRTGLDSSSCWPYFVDILRHFLVIPGNHETRYKNKKTFFINTFYYDYFLYYTNFLNYFLLLNKKNEVLVDHFKNN</sequence>
<dbReference type="Pfam" id="PF06371">
    <property type="entry name" value="Drf_GBD"/>
    <property type="match status" value="1"/>
</dbReference>
<protein>
    <recommendedName>
        <fullName evidence="5">GBD/FH3 domain-containing protein</fullName>
    </recommendedName>
</protein>
<keyword evidence="2" id="KW-0175">Coiled coil</keyword>
<keyword evidence="7" id="KW-1185">Reference proteome</keyword>
<dbReference type="GO" id="GO:0051301">
    <property type="term" value="P:cell division"/>
    <property type="evidence" value="ECO:0007669"/>
    <property type="project" value="UniProtKB-ARBA"/>
</dbReference>
<feature type="compositionally biased region" description="Polar residues" evidence="4">
    <location>
        <begin position="90"/>
        <end position="100"/>
    </location>
</feature>
<dbReference type="GO" id="GO:0005938">
    <property type="term" value="C:cell cortex"/>
    <property type="evidence" value="ECO:0007669"/>
    <property type="project" value="UniProtKB-ARBA"/>
</dbReference>
<dbReference type="PANTHER" id="PTHR47102">
    <property type="entry name" value="PROTEIN BNI1"/>
    <property type="match status" value="1"/>
</dbReference>
<dbReference type="Gene3D" id="1.10.20.40">
    <property type="entry name" value="Formin, diaphanous GTPase-binding domain"/>
    <property type="match status" value="1"/>
</dbReference>
<dbReference type="Gene3D" id="1.25.10.10">
    <property type="entry name" value="Leucine-rich Repeat Variant"/>
    <property type="match status" value="1"/>
</dbReference>